<keyword evidence="4 6" id="KW-1133">Transmembrane helix</keyword>
<comment type="caution">
    <text evidence="8">The sequence shown here is derived from an EMBL/GenBank/DDBJ whole genome shotgun (WGS) entry which is preliminary data.</text>
</comment>
<dbReference type="AlphaFoldDB" id="A0A024P4X0"/>
<evidence type="ECO:0000256" key="1">
    <source>
        <dbReference type="ARBA" id="ARBA00004651"/>
    </source>
</evidence>
<gene>
    <name evidence="8" type="ORF">BN983_02076</name>
</gene>
<dbReference type="EMBL" id="CCDI010000002">
    <property type="protein sequence ID" value="CDQ23823.1"/>
    <property type="molecule type" value="Genomic_DNA"/>
</dbReference>
<dbReference type="Pfam" id="PF12698">
    <property type="entry name" value="ABC2_membrane_3"/>
    <property type="match status" value="1"/>
</dbReference>
<dbReference type="InterPro" id="IPR051449">
    <property type="entry name" value="ABC-2_transporter_component"/>
</dbReference>
<proteinExistence type="predicted"/>
<keyword evidence="9" id="KW-1185">Reference proteome</keyword>
<protein>
    <submittedName>
        <fullName evidence="8">ABC-2 type transporter, NodJ family</fullName>
    </submittedName>
</protein>
<dbReference type="GO" id="GO:0005886">
    <property type="term" value="C:plasma membrane"/>
    <property type="evidence" value="ECO:0007669"/>
    <property type="project" value="UniProtKB-SubCell"/>
</dbReference>
<feature type="transmembrane region" description="Helical" evidence="6">
    <location>
        <begin position="253"/>
        <end position="276"/>
    </location>
</feature>
<comment type="subcellular location">
    <subcellularLocation>
        <location evidence="1">Cell membrane</location>
        <topology evidence="1">Multi-pass membrane protein</topology>
    </subcellularLocation>
</comment>
<feature type="transmembrane region" description="Helical" evidence="6">
    <location>
        <begin position="216"/>
        <end position="241"/>
    </location>
</feature>
<evidence type="ECO:0000256" key="2">
    <source>
        <dbReference type="ARBA" id="ARBA00022475"/>
    </source>
</evidence>
<reference evidence="8 9" key="2">
    <citation type="submission" date="2014-05" db="EMBL/GenBank/DDBJ databases">
        <title>Draft genome sequence of Halobacillus karajensis HK-03.</title>
        <authorList>
            <person name="Khelaifia S."/>
            <person name="Croce O."/>
            <person name="Lagier J.C."/>
            <person name="Raoult D."/>
        </authorList>
    </citation>
    <scope>NUCLEOTIDE SEQUENCE [LARGE SCALE GENOMIC DNA]</scope>
    <source>
        <strain evidence="8 9">HD-03</strain>
    </source>
</reference>
<dbReference type="InterPro" id="IPR013525">
    <property type="entry name" value="ABC2_TM"/>
</dbReference>
<accession>A0A024P4X0</accession>
<dbReference type="RefSeq" id="WP_035508189.1">
    <property type="nucleotide sequence ID" value="NZ_CCDH010000003.1"/>
</dbReference>
<feature type="transmembrane region" description="Helical" evidence="6">
    <location>
        <begin position="283"/>
        <end position="302"/>
    </location>
</feature>
<keyword evidence="5 6" id="KW-0472">Membrane</keyword>
<dbReference type="Proteomes" id="UP000028868">
    <property type="component" value="Unassembled WGS sequence"/>
</dbReference>
<feature type="transmembrane region" description="Helical" evidence="6">
    <location>
        <begin position="174"/>
        <end position="195"/>
    </location>
</feature>
<keyword evidence="3 6" id="KW-0812">Transmembrane</keyword>
<dbReference type="PANTHER" id="PTHR30294">
    <property type="entry name" value="MEMBRANE COMPONENT OF ABC TRANSPORTER YHHJ-RELATED"/>
    <property type="match status" value="1"/>
</dbReference>
<evidence type="ECO:0000313" key="9">
    <source>
        <dbReference type="Proteomes" id="UP000028868"/>
    </source>
</evidence>
<dbReference type="PANTHER" id="PTHR30294:SF29">
    <property type="entry name" value="MULTIDRUG ABC TRANSPORTER PERMEASE YBHS-RELATED"/>
    <property type="match status" value="1"/>
</dbReference>
<feature type="transmembrane region" description="Helical" evidence="6">
    <location>
        <begin position="340"/>
        <end position="362"/>
    </location>
</feature>
<evidence type="ECO:0000256" key="3">
    <source>
        <dbReference type="ARBA" id="ARBA00022692"/>
    </source>
</evidence>
<organism evidence="8 9">
    <name type="scientific">Halobacillus karajensis</name>
    <dbReference type="NCBI Taxonomy" id="195088"/>
    <lineage>
        <taxon>Bacteria</taxon>
        <taxon>Bacillati</taxon>
        <taxon>Bacillota</taxon>
        <taxon>Bacilli</taxon>
        <taxon>Bacillales</taxon>
        <taxon>Bacillaceae</taxon>
        <taxon>Halobacillus</taxon>
    </lineage>
</organism>
<sequence>MIPVFLAQLTKECRNPLLLIIFIAASIGATIIFTDGTQSPTTVSIFSEEENARSIEEKWEPLLNEDSDMRFVITDSEEAREDVQQGRADLAIKLLEDDYRLVTTSNLPTVAYVDQHVRKVFEKEATIQSAIEQSEDAEGLRADIETRLEAPPMEMEVDSITGDELPNYDMGTQLMFAFTLLVAMFIIGFRINNILKDKVYGLWDRMILSPVSKTGMYTAYIAYAFFIGVVQTLSVILTFKYVLNYDIGDRLDLLIIIIAFFTFSMVSVATLLTGLVKKPEQFYAIYPSVIPIIPLISGAYMMPGTISNPVLTFIADLFPVSHAMDAILNVVMYDGTLHDITHSLLFMTLIGVVAMGIGVNLVERRKN</sequence>
<feature type="domain" description="ABC-2 type transporter transmembrane" evidence="7">
    <location>
        <begin position="19"/>
        <end position="358"/>
    </location>
</feature>
<evidence type="ECO:0000256" key="5">
    <source>
        <dbReference type="ARBA" id="ARBA00023136"/>
    </source>
</evidence>
<name>A0A024P4X0_9BACI</name>
<keyword evidence="2" id="KW-1003">Cell membrane</keyword>
<feature type="transmembrane region" description="Helical" evidence="6">
    <location>
        <begin position="16"/>
        <end position="34"/>
    </location>
</feature>
<reference evidence="9" key="1">
    <citation type="submission" date="2014-03" db="EMBL/GenBank/DDBJ databases">
        <authorList>
            <person name="Urmite Genomes U."/>
        </authorList>
    </citation>
    <scope>NUCLEOTIDE SEQUENCE [LARGE SCALE GENOMIC DNA]</scope>
    <source>
        <strain evidence="9">HD-03</strain>
    </source>
</reference>
<dbReference type="GO" id="GO:0140359">
    <property type="term" value="F:ABC-type transporter activity"/>
    <property type="evidence" value="ECO:0007669"/>
    <property type="project" value="InterPro"/>
</dbReference>
<evidence type="ECO:0000256" key="4">
    <source>
        <dbReference type="ARBA" id="ARBA00022989"/>
    </source>
</evidence>
<evidence type="ECO:0000313" key="8">
    <source>
        <dbReference type="EMBL" id="CDQ23823.1"/>
    </source>
</evidence>
<evidence type="ECO:0000259" key="7">
    <source>
        <dbReference type="Pfam" id="PF12698"/>
    </source>
</evidence>
<evidence type="ECO:0000256" key="6">
    <source>
        <dbReference type="SAM" id="Phobius"/>
    </source>
</evidence>